<comment type="caution">
    <text evidence="2">The sequence shown here is derived from an EMBL/GenBank/DDBJ whole genome shotgun (WGS) entry which is preliminary data.</text>
</comment>
<feature type="region of interest" description="Disordered" evidence="1">
    <location>
        <begin position="480"/>
        <end position="499"/>
    </location>
</feature>
<feature type="region of interest" description="Disordered" evidence="1">
    <location>
        <begin position="527"/>
        <end position="708"/>
    </location>
</feature>
<dbReference type="EMBL" id="QCYY01001472">
    <property type="protein sequence ID" value="ROT77809.1"/>
    <property type="molecule type" value="Genomic_DNA"/>
</dbReference>
<evidence type="ECO:0000313" key="2">
    <source>
        <dbReference type="EMBL" id="ROT77809.1"/>
    </source>
</evidence>
<feature type="compositionally biased region" description="Basic residues" evidence="1">
    <location>
        <begin position="111"/>
        <end position="122"/>
    </location>
</feature>
<feature type="compositionally biased region" description="Polar residues" evidence="1">
    <location>
        <begin position="438"/>
        <end position="450"/>
    </location>
</feature>
<feature type="compositionally biased region" description="Polar residues" evidence="1">
    <location>
        <begin position="214"/>
        <end position="243"/>
    </location>
</feature>
<protein>
    <submittedName>
        <fullName evidence="2">Uncharacterized protein</fullName>
    </submittedName>
</protein>
<dbReference type="Proteomes" id="UP000283509">
    <property type="component" value="Unassembled WGS sequence"/>
</dbReference>
<feature type="compositionally biased region" description="Low complexity" evidence="1">
    <location>
        <begin position="245"/>
        <end position="256"/>
    </location>
</feature>
<keyword evidence="3" id="KW-1185">Reference proteome</keyword>
<feature type="compositionally biased region" description="Polar residues" evidence="1">
    <location>
        <begin position="654"/>
        <end position="679"/>
    </location>
</feature>
<feature type="compositionally biased region" description="Polar residues" evidence="1">
    <location>
        <begin position="292"/>
        <end position="305"/>
    </location>
</feature>
<feature type="compositionally biased region" description="Polar residues" evidence="1">
    <location>
        <begin position="257"/>
        <end position="279"/>
    </location>
</feature>
<feature type="compositionally biased region" description="Polar residues" evidence="1">
    <location>
        <begin position="616"/>
        <end position="645"/>
    </location>
</feature>
<reference evidence="2 3" key="2">
    <citation type="submission" date="2019-01" db="EMBL/GenBank/DDBJ databases">
        <title>The decoding of complex shrimp genome reveals the adaptation for benthos swimmer, frequently molting mechanism and breeding impact on genome.</title>
        <authorList>
            <person name="Sun Y."/>
            <person name="Gao Y."/>
            <person name="Yu Y."/>
        </authorList>
    </citation>
    <scope>NUCLEOTIDE SEQUENCE [LARGE SCALE GENOMIC DNA]</scope>
    <source>
        <tissue evidence="2">Muscle</tissue>
    </source>
</reference>
<feature type="compositionally biased region" description="Polar residues" evidence="1">
    <location>
        <begin position="527"/>
        <end position="589"/>
    </location>
</feature>
<name>A0A423TMX2_PENVA</name>
<gene>
    <name evidence="2" type="ORF">C7M84_003497</name>
</gene>
<feature type="region of interest" description="Disordered" evidence="1">
    <location>
        <begin position="102"/>
        <end position="139"/>
    </location>
</feature>
<sequence length="708" mass="78565">MSLLHLQGAARSAGLFANRNACTKFDSANGRRSASRTLFPPSPPTLLIPIPESAPTRTQRRLTIEYLGQNLLRISCDPIGVLIGVLIVTIFGRVIGPCFPKSHQVPQHVPTKVKRGVPRKSHSIVPKPRPNQVQSSPEVEMLTRVQYIDPQHVPTSQSSPRNPYQVPNTSQTSQVESQRKSHQVPNTSQQVNPVPKKSHQVPTRPKSSIEHQDTITSKSPKNVPTKSISPQQEATHQSPTRPNKSSESQEIPSSPQHVPTSQSSPKKSHQVPQHVQQVNRPEAHNPKHQLQPIESQEMIPSSPQHVPTIKRVQESLRVPNVPTKSIGSPKKSHPSPQHVPTSQSKSQDKSHQVPQQRPQQVKVRSQEEIPSSPQHVPTSQSSPKKSHQVSNTSHKSRRVPKKKSHQVPNTSQQVNRVPRNPIKSPTRPNKSIRKSQEIHNQSPPTPSKQVNRVPRNPHQVPKHVPTVQASPKQIPIQVPNTSQQVRIESQDNSPSSPNSVRYIHIDALSHDIASQTIAHVYKFPSSPNTCSPTTDESPNLPTLAYSNPRQRSNPPISTLSPTTSQQSRIGPTDKSQSKSPTNVPKTSQTRRPKAELRPPHSKARPTRIIPALLLHRTSSSASPTRHNFTSHFEVPNTSQTSQSRGSAKEYPSKFPQTRPNKCKSTVPRTSSIKSPTRPNKFNRVPRGKFPIGSLTPTRAQQKKSKRVP</sequence>
<evidence type="ECO:0000313" key="3">
    <source>
        <dbReference type="Proteomes" id="UP000283509"/>
    </source>
</evidence>
<accession>A0A423TMX2</accession>
<feature type="region of interest" description="Disordered" evidence="1">
    <location>
        <begin position="152"/>
        <end position="475"/>
    </location>
</feature>
<feature type="compositionally biased region" description="Polar residues" evidence="1">
    <location>
        <begin position="334"/>
        <end position="345"/>
    </location>
</feature>
<proteinExistence type="predicted"/>
<dbReference type="AlphaFoldDB" id="A0A423TMX2"/>
<organism evidence="2 3">
    <name type="scientific">Penaeus vannamei</name>
    <name type="common">Whiteleg shrimp</name>
    <name type="synonym">Litopenaeus vannamei</name>
    <dbReference type="NCBI Taxonomy" id="6689"/>
    <lineage>
        <taxon>Eukaryota</taxon>
        <taxon>Metazoa</taxon>
        <taxon>Ecdysozoa</taxon>
        <taxon>Arthropoda</taxon>
        <taxon>Crustacea</taxon>
        <taxon>Multicrustacea</taxon>
        <taxon>Malacostraca</taxon>
        <taxon>Eumalacostraca</taxon>
        <taxon>Eucarida</taxon>
        <taxon>Decapoda</taxon>
        <taxon>Dendrobranchiata</taxon>
        <taxon>Penaeoidea</taxon>
        <taxon>Penaeidae</taxon>
        <taxon>Penaeus</taxon>
    </lineage>
</organism>
<feature type="compositionally biased region" description="Basic residues" evidence="1">
    <location>
        <begin position="394"/>
        <end position="405"/>
    </location>
</feature>
<feature type="compositionally biased region" description="Polar residues" evidence="1">
    <location>
        <begin position="406"/>
        <end position="415"/>
    </location>
</feature>
<feature type="compositionally biased region" description="Polar residues" evidence="1">
    <location>
        <begin position="368"/>
        <end position="393"/>
    </location>
</feature>
<reference evidence="2 3" key="1">
    <citation type="submission" date="2018-04" db="EMBL/GenBank/DDBJ databases">
        <authorList>
            <person name="Zhang X."/>
            <person name="Yuan J."/>
            <person name="Li F."/>
            <person name="Xiang J."/>
        </authorList>
    </citation>
    <scope>NUCLEOTIDE SEQUENCE [LARGE SCALE GENOMIC DNA]</scope>
    <source>
        <tissue evidence="2">Muscle</tissue>
    </source>
</reference>
<feature type="compositionally biased region" description="Polar residues" evidence="1">
    <location>
        <begin position="153"/>
        <end position="176"/>
    </location>
</feature>
<evidence type="ECO:0000256" key="1">
    <source>
        <dbReference type="SAM" id="MobiDB-lite"/>
    </source>
</evidence>
<feature type="compositionally biased region" description="Low complexity" evidence="1">
    <location>
        <begin position="352"/>
        <end position="363"/>
    </location>
</feature>
<feature type="compositionally biased region" description="Polar residues" evidence="1">
    <location>
        <begin position="183"/>
        <end position="192"/>
    </location>
</feature>